<sequence length="415" mass="44908">MSIIILIHCARYSMNSLKWPNMANHRVLVSLFNLRYKRLLLPIALFALLVSENTRAVTVETLADSFWAVSTYVAFTLAIYHWVSRWLDGAHALVSAYHRSRNLQVVIAALLGALPGCGGAIVVTTQFVSGKVGFGALVAVLTATMGDAAFLLLASQPVTGLYVIGIGVVTGCITGLVINALHRDDFMRPALTELSNKLRTSCSSATSAVSFKAINLQGLFWKYLLLPASLVAFASSFQIDINQVLSLPEMSIEWIGALLAVSSMLLWALTQEIEDYQSTVSEDDKIRTSHPMQKAAQDTNFVSAWVIIAFLAFELTLHFTGFEIGANWGNWGVWMPALGIMIGLLPGCGPQILVTSLYLSGALPFSAQLSNAISNDGDALFPAIALAPKAALMATLYSSIPAAIVGYGYFWLFEM</sequence>
<organism evidence="2 3">
    <name type="scientific">Vibrio paracholerae</name>
    <dbReference type="NCBI Taxonomy" id="650003"/>
    <lineage>
        <taxon>Bacteria</taxon>
        <taxon>Pseudomonadati</taxon>
        <taxon>Pseudomonadota</taxon>
        <taxon>Gammaproteobacteria</taxon>
        <taxon>Vibrionales</taxon>
        <taxon>Vibrionaceae</taxon>
        <taxon>Vibrio</taxon>
    </lineage>
</organism>
<keyword evidence="1" id="KW-0472">Membrane</keyword>
<feature type="transmembrane region" description="Helical" evidence="1">
    <location>
        <begin position="390"/>
        <end position="412"/>
    </location>
</feature>
<gene>
    <name evidence="2" type="ORF">DLR72_03365</name>
</gene>
<feature type="transmembrane region" description="Helical" evidence="1">
    <location>
        <begin position="66"/>
        <end position="83"/>
    </location>
</feature>
<keyword evidence="1" id="KW-1133">Transmembrane helix</keyword>
<evidence type="ECO:0000256" key="1">
    <source>
        <dbReference type="SAM" id="Phobius"/>
    </source>
</evidence>
<comment type="caution">
    <text evidence="2">The sequence shown here is derived from an EMBL/GenBank/DDBJ whole genome shotgun (WGS) entry which is preliminary data.</text>
</comment>
<dbReference type="AlphaFoldDB" id="A0ABD7FYQ5"/>
<feature type="transmembrane region" description="Helical" evidence="1">
    <location>
        <begin position="301"/>
        <end position="321"/>
    </location>
</feature>
<feature type="transmembrane region" description="Helical" evidence="1">
    <location>
        <begin position="333"/>
        <end position="359"/>
    </location>
</feature>
<feature type="transmembrane region" description="Helical" evidence="1">
    <location>
        <begin position="103"/>
        <end position="128"/>
    </location>
</feature>
<evidence type="ECO:0008006" key="4">
    <source>
        <dbReference type="Google" id="ProtNLM"/>
    </source>
</evidence>
<accession>A0ABD7FYQ5</accession>
<proteinExistence type="predicted"/>
<dbReference type="InterPro" id="IPR021552">
    <property type="entry name" value="ArsP_2"/>
</dbReference>
<feature type="transmembrane region" description="Helical" evidence="1">
    <location>
        <begin position="251"/>
        <end position="269"/>
    </location>
</feature>
<dbReference type="Proteomes" id="UP000252199">
    <property type="component" value="Unassembled WGS sequence"/>
</dbReference>
<dbReference type="EMBL" id="QKKU01000015">
    <property type="protein sequence ID" value="RBM71577.1"/>
    <property type="molecule type" value="Genomic_DNA"/>
</dbReference>
<dbReference type="NCBIfam" id="NF037962">
    <property type="entry name" value="arsenic_eff"/>
    <property type="match status" value="1"/>
</dbReference>
<keyword evidence="1" id="KW-0812">Transmembrane</keyword>
<dbReference type="Pfam" id="PF11449">
    <property type="entry name" value="ArsP_2"/>
    <property type="match status" value="1"/>
</dbReference>
<name>A0ABD7FYQ5_9VIBR</name>
<feature type="transmembrane region" description="Helical" evidence="1">
    <location>
        <begin position="161"/>
        <end position="181"/>
    </location>
</feature>
<reference evidence="2 3" key="1">
    <citation type="submission" date="2018-06" db="EMBL/GenBank/DDBJ databases">
        <title>Draft genome sequences of nine Vibrio sp. clinical isolates from across the United States representing the closest known relative of Vibrio cholerae.</title>
        <authorList>
            <person name="Islam M.T."/>
            <person name="Liang K."/>
            <person name="Im M.S."/>
            <person name="Winkjer J."/>
            <person name="Busby S."/>
            <person name="Batra D."/>
            <person name="Rowe L."/>
            <person name="Tarr C.L."/>
            <person name="Boucher Y."/>
        </authorList>
    </citation>
    <scope>NUCLEOTIDE SEQUENCE [LARGE SCALE GENOMIC DNA]</scope>
    <source>
        <strain evidence="2 3">2017V-1110</strain>
    </source>
</reference>
<protein>
    <recommendedName>
        <fullName evidence="4">Manganese transporter</fullName>
    </recommendedName>
</protein>
<evidence type="ECO:0000313" key="2">
    <source>
        <dbReference type="EMBL" id="RBM71577.1"/>
    </source>
</evidence>
<feature type="transmembrane region" description="Helical" evidence="1">
    <location>
        <begin position="134"/>
        <end position="154"/>
    </location>
</feature>
<evidence type="ECO:0000313" key="3">
    <source>
        <dbReference type="Proteomes" id="UP000252199"/>
    </source>
</evidence>
<feature type="transmembrane region" description="Helical" evidence="1">
    <location>
        <begin position="220"/>
        <end position="239"/>
    </location>
</feature>